<keyword evidence="1" id="KW-0812">Transmembrane</keyword>
<comment type="caution">
    <text evidence="2">The sequence shown here is derived from an EMBL/GenBank/DDBJ whole genome shotgun (WGS) entry which is preliminary data.</text>
</comment>
<evidence type="ECO:0000313" key="5">
    <source>
        <dbReference type="Proteomes" id="UP001245370"/>
    </source>
</evidence>
<dbReference type="GeneID" id="95762348"/>
<dbReference type="RefSeq" id="WP_281806809.1">
    <property type="nucleotide sequence ID" value="NZ_BSDO01000002.1"/>
</dbReference>
<feature type="transmembrane region" description="Helical" evidence="1">
    <location>
        <begin position="12"/>
        <end position="42"/>
    </location>
</feature>
<gene>
    <name evidence="3" type="ORF">GGQ86_000816</name>
    <name evidence="2" type="ORF">XFLAVUS301_15560</name>
</gene>
<evidence type="ECO:0000256" key="1">
    <source>
        <dbReference type="SAM" id="Phobius"/>
    </source>
</evidence>
<dbReference type="Proteomes" id="UP001144397">
    <property type="component" value="Unassembled WGS sequence"/>
</dbReference>
<dbReference type="Proteomes" id="UP001245370">
    <property type="component" value="Unassembled WGS sequence"/>
</dbReference>
<dbReference type="EMBL" id="JAVDPY010000001">
    <property type="protein sequence ID" value="MDR6332369.1"/>
    <property type="molecule type" value="Genomic_DNA"/>
</dbReference>
<reference evidence="3 5" key="2">
    <citation type="submission" date="2023-07" db="EMBL/GenBank/DDBJ databases">
        <title>Genomic Encyclopedia of Type Strains, Phase IV (KMG-IV): sequencing the most valuable type-strain genomes for metagenomic binning, comparative biology and taxonomic classification.</title>
        <authorList>
            <person name="Goeker M."/>
        </authorList>
    </citation>
    <scope>NUCLEOTIDE SEQUENCE [LARGE SCALE GENOMIC DNA]</scope>
    <source>
        <strain evidence="3 5">DSM 338</strain>
    </source>
</reference>
<keyword evidence="5" id="KW-1185">Reference proteome</keyword>
<evidence type="ECO:0000313" key="2">
    <source>
        <dbReference type="EMBL" id="GLI21882.1"/>
    </source>
</evidence>
<proteinExistence type="predicted"/>
<protein>
    <submittedName>
        <fullName evidence="2">Uncharacterized protein</fullName>
    </submittedName>
</protein>
<sequence>MRHGSIGPIEIIGLLATGAILGAAGLAISLDIAGFGCGLAYLRDWQTLIAGIIALLAAVVALRPAYGQMRAAAKQNLVAARATALDITSGYQLEYEYIDHIISDSSRTLRITIEDNTNYASIIQIFTEIEQHFENLLPAFSRAEMADPRDEALAISRRHFIGQLKLTLNISKSVLYGITDRLSIDPRGVSVDELRRRINSFQSERGELLILGTKFGKLMSAEIARRRSGIKDMEDQIFS</sequence>
<dbReference type="EMBL" id="BSDO01000002">
    <property type="protein sequence ID" value="GLI21882.1"/>
    <property type="molecule type" value="Genomic_DNA"/>
</dbReference>
<keyword evidence="1" id="KW-1133">Transmembrane helix</keyword>
<evidence type="ECO:0000313" key="3">
    <source>
        <dbReference type="EMBL" id="MDR6332369.1"/>
    </source>
</evidence>
<dbReference type="AlphaFoldDB" id="A0A9W6CLB8"/>
<evidence type="ECO:0000313" key="4">
    <source>
        <dbReference type="Proteomes" id="UP001144397"/>
    </source>
</evidence>
<keyword evidence="1" id="KW-0472">Membrane</keyword>
<accession>A0A9W6CLB8</accession>
<reference evidence="2" key="1">
    <citation type="submission" date="2022-12" db="EMBL/GenBank/DDBJ databases">
        <title>Reference genome sequencing for broad-spectrum identification of bacterial and archaeal isolates by mass spectrometry.</title>
        <authorList>
            <person name="Sekiguchi Y."/>
            <person name="Tourlousse D.M."/>
        </authorList>
    </citation>
    <scope>NUCLEOTIDE SEQUENCE</scope>
    <source>
        <strain evidence="2">301</strain>
    </source>
</reference>
<feature type="transmembrane region" description="Helical" evidence="1">
    <location>
        <begin position="48"/>
        <end position="66"/>
    </location>
</feature>
<name>A0A9W6CLB8_XANFL</name>
<organism evidence="2 4">
    <name type="scientific">Xanthobacter flavus</name>
    <dbReference type="NCBI Taxonomy" id="281"/>
    <lineage>
        <taxon>Bacteria</taxon>
        <taxon>Pseudomonadati</taxon>
        <taxon>Pseudomonadota</taxon>
        <taxon>Alphaproteobacteria</taxon>
        <taxon>Hyphomicrobiales</taxon>
        <taxon>Xanthobacteraceae</taxon>
        <taxon>Xanthobacter</taxon>
    </lineage>
</organism>